<reference evidence="2" key="1">
    <citation type="submission" date="2015-11" db="EMBL/GenBank/DDBJ databases">
        <title>De novo transcriptome assembly of four potential Pierce s Disease insect vectors from Arizona vineyards.</title>
        <authorList>
            <person name="Tassone E.E."/>
        </authorList>
    </citation>
    <scope>NUCLEOTIDE SEQUENCE</scope>
</reference>
<dbReference type="InterPro" id="IPR029526">
    <property type="entry name" value="PGBD"/>
</dbReference>
<dbReference type="AlphaFoldDB" id="A0A1B6LDE2"/>
<dbReference type="PANTHER" id="PTHR46599">
    <property type="entry name" value="PIGGYBAC TRANSPOSABLE ELEMENT-DERIVED PROTEIN 4"/>
    <property type="match status" value="1"/>
</dbReference>
<feature type="domain" description="PiggyBac transposable element-derived protein" evidence="1">
    <location>
        <begin position="8"/>
        <end position="162"/>
    </location>
</feature>
<feature type="non-terminal residue" evidence="2">
    <location>
        <position position="163"/>
    </location>
</feature>
<organism evidence="2">
    <name type="scientific">Graphocephala atropunctata</name>
    <dbReference type="NCBI Taxonomy" id="36148"/>
    <lineage>
        <taxon>Eukaryota</taxon>
        <taxon>Metazoa</taxon>
        <taxon>Ecdysozoa</taxon>
        <taxon>Arthropoda</taxon>
        <taxon>Hexapoda</taxon>
        <taxon>Insecta</taxon>
        <taxon>Pterygota</taxon>
        <taxon>Neoptera</taxon>
        <taxon>Paraneoptera</taxon>
        <taxon>Hemiptera</taxon>
        <taxon>Auchenorrhyncha</taxon>
        <taxon>Membracoidea</taxon>
        <taxon>Cicadellidae</taxon>
        <taxon>Cicadellinae</taxon>
        <taxon>Cicadellini</taxon>
        <taxon>Graphocephala</taxon>
    </lineage>
</organism>
<dbReference type="Pfam" id="PF13843">
    <property type="entry name" value="DDE_Tnp_1_7"/>
    <property type="match status" value="1"/>
</dbReference>
<dbReference type="PANTHER" id="PTHR46599:SF3">
    <property type="entry name" value="PIGGYBAC TRANSPOSABLE ELEMENT-DERIVED PROTEIN 4"/>
    <property type="match status" value="1"/>
</dbReference>
<accession>A0A1B6LDE2</accession>
<feature type="non-terminal residue" evidence="2">
    <location>
        <position position="1"/>
    </location>
</feature>
<dbReference type="EMBL" id="GEBQ01018276">
    <property type="protein sequence ID" value="JAT21701.1"/>
    <property type="molecule type" value="Transcribed_RNA"/>
</dbReference>
<sequence length="163" mass="18725">ATTIDRTDLLTTTKIVLSLLNKMESTYGNVEGYHIYTDRYYTSVELGKELYLKKVNLTGTVNRMRIGLPKEIRAKPKLKKGQLISFRQDSTNENPTNVHVLEWKDKRPVLMLSTLYDNSTENVTMLTKSGREETIEKPSIICRYNDFMGGVDVADQYISPYSF</sequence>
<evidence type="ECO:0000259" key="1">
    <source>
        <dbReference type="Pfam" id="PF13843"/>
    </source>
</evidence>
<evidence type="ECO:0000313" key="2">
    <source>
        <dbReference type="EMBL" id="JAT21701.1"/>
    </source>
</evidence>
<name>A0A1B6LDE2_9HEMI</name>
<proteinExistence type="predicted"/>
<gene>
    <name evidence="2" type="ORF">g.52031</name>
</gene>
<protein>
    <recommendedName>
        <fullName evidence="1">PiggyBac transposable element-derived protein domain-containing protein</fullName>
    </recommendedName>
</protein>